<dbReference type="InterPro" id="IPR026183">
    <property type="entry name" value="Taxilin_fam"/>
</dbReference>
<feature type="region of interest" description="Disordered" evidence="3">
    <location>
        <begin position="48"/>
        <end position="75"/>
    </location>
</feature>
<dbReference type="Pfam" id="PF09728">
    <property type="entry name" value="Taxilin"/>
    <property type="match status" value="1"/>
</dbReference>
<dbReference type="PANTHER" id="PTHR16127:SF14">
    <property type="entry name" value="GAMMA-TAXILIN"/>
    <property type="match status" value="1"/>
</dbReference>
<evidence type="ECO:0000256" key="3">
    <source>
        <dbReference type="SAM" id="MobiDB-lite"/>
    </source>
</evidence>
<reference evidence="4 5" key="2">
    <citation type="journal article" date="2024" name="G3 (Bethesda)">
        <title>The genome of the cryopelagic Antarctic bald notothen, Trematomus borchgrevinki.</title>
        <authorList>
            <person name="Rayamajhi N."/>
            <person name="Rivera-Colon A.G."/>
            <person name="Minhas B.F."/>
            <person name="Cheng C.C."/>
            <person name="Catchen J.M."/>
        </authorList>
    </citation>
    <scope>NUCLEOTIDE SEQUENCE [LARGE SCALE GENOMIC DNA]</scope>
    <source>
        <strain evidence="4">AGRC-2024</strain>
    </source>
</reference>
<evidence type="ECO:0000313" key="4">
    <source>
        <dbReference type="EMBL" id="KAL3066140.1"/>
    </source>
</evidence>
<proteinExistence type="inferred from homology"/>
<comment type="caution">
    <text evidence="4">The sequence shown here is derived from an EMBL/GenBank/DDBJ whole genome shotgun (WGS) entry which is preliminary data.</text>
</comment>
<name>A0ABD2HJJ9_PAGBO</name>
<gene>
    <name evidence="4" type="ORF">OYC64_016146</name>
</gene>
<dbReference type="Proteomes" id="UP001619887">
    <property type="component" value="Unassembled WGS sequence"/>
</dbReference>
<feature type="compositionally biased region" description="Basic and acidic residues" evidence="3">
    <location>
        <begin position="48"/>
        <end position="58"/>
    </location>
</feature>
<evidence type="ECO:0008006" key="6">
    <source>
        <dbReference type="Google" id="ProtNLM"/>
    </source>
</evidence>
<dbReference type="EMBL" id="JBIYXZ010002069">
    <property type="protein sequence ID" value="KAL3066140.1"/>
    <property type="molecule type" value="Genomic_DNA"/>
</dbReference>
<feature type="compositionally biased region" description="Low complexity" evidence="3">
    <location>
        <begin position="403"/>
        <end position="416"/>
    </location>
</feature>
<organism evidence="4 5">
    <name type="scientific">Pagothenia borchgrevinki</name>
    <name type="common">Bald rockcod</name>
    <name type="synonym">Trematomus borchgrevinki</name>
    <dbReference type="NCBI Taxonomy" id="8213"/>
    <lineage>
        <taxon>Eukaryota</taxon>
        <taxon>Metazoa</taxon>
        <taxon>Chordata</taxon>
        <taxon>Craniata</taxon>
        <taxon>Vertebrata</taxon>
        <taxon>Euteleostomi</taxon>
        <taxon>Actinopterygii</taxon>
        <taxon>Neopterygii</taxon>
        <taxon>Teleostei</taxon>
        <taxon>Neoteleostei</taxon>
        <taxon>Acanthomorphata</taxon>
        <taxon>Eupercaria</taxon>
        <taxon>Perciformes</taxon>
        <taxon>Notothenioidei</taxon>
        <taxon>Nototheniidae</taxon>
        <taxon>Pagothenia</taxon>
    </lineage>
</organism>
<evidence type="ECO:0000256" key="1">
    <source>
        <dbReference type="ARBA" id="ARBA00009550"/>
    </source>
</evidence>
<keyword evidence="2" id="KW-0175">Coiled coil</keyword>
<protein>
    <recommendedName>
        <fullName evidence="6">Taxilin gamma</fullName>
    </recommendedName>
</protein>
<feature type="region of interest" description="Disordered" evidence="3">
    <location>
        <begin position="396"/>
        <end position="449"/>
    </location>
</feature>
<dbReference type="AlphaFoldDB" id="A0ABD2HJJ9"/>
<comment type="similarity">
    <text evidence="1">Belongs to the taxilin family.</text>
</comment>
<reference evidence="4 5" key="1">
    <citation type="journal article" date="2022" name="G3 (Bethesda)">
        <title>Evaluating Illumina-, Nanopore-, and PacBio-based genome assembly strategies with the bald notothen, Trematomus borchgrevinki.</title>
        <authorList>
            <person name="Rayamajhi N."/>
            <person name="Cheng C.C."/>
            <person name="Catchen J.M."/>
        </authorList>
    </citation>
    <scope>NUCLEOTIDE SEQUENCE [LARGE SCALE GENOMIC DNA]</scope>
    <source>
        <strain evidence="4">AGRC-2024</strain>
    </source>
</reference>
<accession>A0ABD2HJJ9</accession>
<sequence>MEATGVCELDVATRRIVGGSDSPPDLDSPCQEEVAAAFGLGLCCAEEERGETPGREDSPSDLGETELDPGGDLKSREDKAFGKEVVLLMQALNSLATPEEKLAALCKKYADLLEESRCQQKRLKAVQKKQSQIVKEKIHLQGEHSKAILARSKLESLCRELQRHNKTLKDENAQRSREYEEQRKEAMLHFQMTLSDIEVQMEQHSSHNTKLRQENMDLAEKLKKLIEQYELREEHIDKVFKHKELQQQLMDAKLQRITEMMREVEDKQQRERDFLLQDATESRRKCELMKEQETQLKQQLSLYMDKFEEFQSTLAKSNEVFTTFRQEMEKMTKKIKKLEKETTQWRTKWESNNQALLQMAEEKTLRDGHFKALQGKLELLERLCRALQKERNDLNNQLSLLQETPETTDTTQTPETTETRPPRPHRPPKPCHGSPSSVRRLRHRERGWRQRASTRLPDLLNWTPHWLLLTQPLLLLHPAASLHSPPPPRTDPPLGLCVGEGVGL</sequence>
<evidence type="ECO:0000256" key="2">
    <source>
        <dbReference type="SAM" id="Coils"/>
    </source>
</evidence>
<keyword evidence="5" id="KW-1185">Reference proteome</keyword>
<dbReference type="PANTHER" id="PTHR16127">
    <property type="entry name" value="TAXILIN"/>
    <property type="match status" value="1"/>
</dbReference>
<feature type="coiled-coil region" evidence="2">
    <location>
        <begin position="109"/>
        <end position="270"/>
    </location>
</feature>
<feature type="region of interest" description="Disordered" evidence="3">
    <location>
        <begin position="483"/>
        <end position="504"/>
    </location>
</feature>
<evidence type="ECO:0000313" key="5">
    <source>
        <dbReference type="Proteomes" id="UP001619887"/>
    </source>
</evidence>